<comment type="caution">
    <text evidence="1">The sequence shown here is derived from an EMBL/GenBank/DDBJ whole genome shotgun (WGS) entry which is preliminary data.</text>
</comment>
<evidence type="ECO:0000313" key="1">
    <source>
        <dbReference type="EMBL" id="MCW8335020.1"/>
    </source>
</evidence>
<keyword evidence="2" id="KW-1185">Reference proteome</keyword>
<sequence length="58" mass="6966">MTDDEIRDILESISSLQGRIRKKRNLAASREQRKRIEDTKFKLNMMRIEQGKPLFLFN</sequence>
<dbReference type="EMBL" id="JAKRRX010000087">
    <property type="protein sequence ID" value="MCW8335020.1"/>
    <property type="molecule type" value="Genomic_DNA"/>
</dbReference>
<organism evidence="1 2">
    <name type="scientific">Vibrio paucivorans</name>
    <dbReference type="NCBI Taxonomy" id="2829489"/>
    <lineage>
        <taxon>Bacteria</taxon>
        <taxon>Pseudomonadati</taxon>
        <taxon>Pseudomonadota</taxon>
        <taxon>Gammaproteobacteria</taxon>
        <taxon>Vibrionales</taxon>
        <taxon>Vibrionaceae</taxon>
        <taxon>Vibrio</taxon>
    </lineage>
</organism>
<dbReference type="Proteomes" id="UP001155586">
    <property type="component" value="Unassembled WGS sequence"/>
</dbReference>
<name>A0A9X3HSI4_9VIBR</name>
<dbReference type="RefSeq" id="WP_265688301.1">
    <property type="nucleotide sequence ID" value="NZ_JAKRRX010000087.1"/>
</dbReference>
<proteinExistence type="predicted"/>
<protein>
    <submittedName>
        <fullName evidence="1">Uncharacterized protein</fullName>
    </submittedName>
</protein>
<reference evidence="1" key="1">
    <citation type="submission" date="2022-02" db="EMBL/GenBank/DDBJ databases">
        <title>Vibrio sp. nov., a new bacterium isolated from Bohai sea, China.</title>
        <authorList>
            <person name="Yuan Y."/>
        </authorList>
    </citation>
    <scope>NUCLEOTIDE SEQUENCE</scope>
    <source>
        <strain evidence="1">DBSS07</strain>
    </source>
</reference>
<evidence type="ECO:0000313" key="2">
    <source>
        <dbReference type="Proteomes" id="UP001155586"/>
    </source>
</evidence>
<gene>
    <name evidence="1" type="ORF">MD483_14460</name>
</gene>
<dbReference type="AlphaFoldDB" id="A0A9X3HSI4"/>
<accession>A0A9X3HSI4</accession>